<comment type="caution">
    <text evidence="2">The sequence shown here is derived from an EMBL/GenBank/DDBJ whole genome shotgun (WGS) entry which is preliminary data.</text>
</comment>
<evidence type="ECO:0000256" key="1">
    <source>
        <dbReference type="SAM" id="Coils"/>
    </source>
</evidence>
<dbReference type="AlphaFoldDB" id="A0A1F6Y5X6"/>
<organism evidence="2 3">
    <name type="scientific">Candidatus Nomurabacteria bacterium RIFCSPLOWO2_02_FULL_40_67</name>
    <dbReference type="NCBI Taxonomy" id="1801787"/>
    <lineage>
        <taxon>Bacteria</taxon>
        <taxon>Candidatus Nomuraibacteriota</taxon>
    </lineage>
</organism>
<accession>A0A1F6Y5X6</accession>
<keyword evidence="1" id="KW-0175">Coiled coil</keyword>
<dbReference type="Proteomes" id="UP000177693">
    <property type="component" value="Unassembled WGS sequence"/>
</dbReference>
<evidence type="ECO:0008006" key="4">
    <source>
        <dbReference type="Google" id="ProtNLM"/>
    </source>
</evidence>
<dbReference type="EMBL" id="MFVL01000011">
    <property type="protein sequence ID" value="OGJ01791.1"/>
    <property type="molecule type" value="Genomic_DNA"/>
</dbReference>
<proteinExistence type="predicted"/>
<feature type="coiled-coil region" evidence="1">
    <location>
        <begin position="41"/>
        <end position="75"/>
    </location>
</feature>
<gene>
    <name evidence="2" type="ORF">A3I23_01695</name>
</gene>
<evidence type="ECO:0000313" key="3">
    <source>
        <dbReference type="Proteomes" id="UP000177693"/>
    </source>
</evidence>
<dbReference type="Pfam" id="PF04977">
    <property type="entry name" value="DivIC"/>
    <property type="match status" value="1"/>
</dbReference>
<name>A0A1F6Y5X6_9BACT</name>
<evidence type="ECO:0000313" key="2">
    <source>
        <dbReference type="EMBL" id="OGJ01791.1"/>
    </source>
</evidence>
<reference evidence="2 3" key="1">
    <citation type="journal article" date="2016" name="Nat. Commun.">
        <title>Thousands of microbial genomes shed light on interconnected biogeochemical processes in an aquifer system.</title>
        <authorList>
            <person name="Anantharaman K."/>
            <person name="Brown C.T."/>
            <person name="Hug L.A."/>
            <person name="Sharon I."/>
            <person name="Castelle C.J."/>
            <person name="Probst A.J."/>
            <person name="Thomas B.C."/>
            <person name="Singh A."/>
            <person name="Wilkins M.J."/>
            <person name="Karaoz U."/>
            <person name="Brodie E.L."/>
            <person name="Williams K.H."/>
            <person name="Hubbard S.S."/>
            <person name="Banfield J.F."/>
        </authorList>
    </citation>
    <scope>NUCLEOTIDE SEQUENCE [LARGE SCALE GENOMIC DNA]</scope>
</reference>
<protein>
    <recommendedName>
        <fullName evidence="4">Cell division protein FtsL</fullName>
    </recommendedName>
</protein>
<dbReference type="InterPro" id="IPR007060">
    <property type="entry name" value="FtsL/DivIC"/>
</dbReference>
<sequence>MRNFRKKRGWKNIARSKPVLALLAVLVLFFAWQVLGFMRKMQITIENRKIAEDKVAELEKEKEKLSADIAKLKTGEGVEASIRDKFGLVKEGEGVIVVLDDKTAPTAPKPNSGGFFSFLFFWRNWGK</sequence>